<dbReference type="InterPro" id="IPR036390">
    <property type="entry name" value="WH_DNA-bd_sf"/>
</dbReference>
<dbReference type="PANTHER" id="PTHR42756">
    <property type="entry name" value="TRANSCRIPTIONAL REGULATOR, MARR"/>
    <property type="match status" value="1"/>
</dbReference>
<evidence type="ECO:0000313" key="5">
    <source>
        <dbReference type="EMBL" id="XFO69245.1"/>
    </source>
</evidence>
<dbReference type="Pfam" id="PF01047">
    <property type="entry name" value="MarR"/>
    <property type="match status" value="1"/>
</dbReference>
<sequence>MTSKILREVGTVARCIQSISDITYREIKLQRGQFIFLTRICEQPGINLIDLSQVLKVDKTTTTKAIQKLLEENYVQRKRDNADKRMWHLYPTGKAAEIYPYIINEENRNIDVCFAGFSQEEKEMVYHLVKRMGENIEQNWKTLKNNQG</sequence>
<dbReference type="RefSeq" id="WP_094603629.1">
    <property type="nucleotide sequence ID" value="NZ_CP155573.1"/>
</dbReference>
<dbReference type="PANTHER" id="PTHR42756:SF2">
    <property type="entry name" value="MARR FAMILY REGULATORY PROTEIN"/>
    <property type="match status" value="1"/>
</dbReference>
<dbReference type="SUPFAM" id="SSF46785">
    <property type="entry name" value="Winged helix' DNA-binding domain"/>
    <property type="match status" value="1"/>
</dbReference>
<feature type="domain" description="HTH marR-type" evidence="4">
    <location>
        <begin position="2"/>
        <end position="134"/>
    </location>
</feature>
<dbReference type="Gene3D" id="1.10.10.10">
    <property type="entry name" value="Winged helix-like DNA-binding domain superfamily/Winged helix DNA-binding domain"/>
    <property type="match status" value="1"/>
</dbReference>
<evidence type="ECO:0000256" key="3">
    <source>
        <dbReference type="ARBA" id="ARBA00023163"/>
    </source>
</evidence>
<evidence type="ECO:0000256" key="1">
    <source>
        <dbReference type="ARBA" id="ARBA00023015"/>
    </source>
</evidence>
<evidence type="ECO:0000256" key="2">
    <source>
        <dbReference type="ARBA" id="ARBA00023125"/>
    </source>
</evidence>
<evidence type="ECO:0000313" key="6">
    <source>
        <dbReference type="Proteomes" id="UP000216752"/>
    </source>
</evidence>
<keyword evidence="1" id="KW-0805">Transcription regulation</keyword>
<dbReference type="SMART" id="SM00347">
    <property type="entry name" value="HTH_MARR"/>
    <property type="match status" value="1"/>
</dbReference>
<organism evidence="5 6">
    <name type="scientific">Sporomusa silvacetica DSM 10669</name>
    <dbReference type="NCBI Taxonomy" id="1123289"/>
    <lineage>
        <taxon>Bacteria</taxon>
        <taxon>Bacillati</taxon>
        <taxon>Bacillota</taxon>
        <taxon>Negativicutes</taxon>
        <taxon>Selenomonadales</taxon>
        <taxon>Sporomusaceae</taxon>
        <taxon>Sporomusa</taxon>
    </lineage>
</organism>
<accession>A0ABZ3IUF7</accession>
<keyword evidence="6" id="KW-1185">Reference proteome</keyword>
<dbReference type="InterPro" id="IPR000835">
    <property type="entry name" value="HTH_MarR-typ"/>
</dbReference>
<name>A0ABZ3IUF7_9FIRM</name>
<gene>
    <name evidence="5" type="ORF">SPSIL_054770</name>
</gene>
<protein>
    <recommendedName>
        <fullName evidence="4">HTH marR-type domain-containing protein</fullName>
    </recommendedName>
</protein>
<dbReference type="Proteomes" id="UP000216752">
    <property type="component" value="Chromosome"/>
</dbReference>
<reference evidence="5" key="1">
    <citation type="submission" date="2024-05" db="EMBL/GenBank/DDBJ databases">
        <title>Isolation and characterization of Sporomusa carbonis sp. nov., a carboxydotrophic hydrogenogen in the genus of Sporomusa isolated from a charcoal burning pile.</title>
        <authorList>
            <person name="Boeer T."/>
            <person name="Rosenbaum F."/>
            <person name="Eysell L."/>
            <person name="Mueller V."/>
            <person name="Daniel R."/>
            <person name="Poehlein A."/>
        </authorList>
    </citation>
    <scope>NUCLEOTIDE SEQUENCE [LARGE SCALE GENOMIC DNA]</scope>
    <source>
        <strain evidence="5">DSM 10669</strain>
    </source>
</reference>
<dbReference type="InterPro" id="IPR036388">
    <property type="entry name" value="WH-like_DNA-bd_sf"/>
</dbReference>
<dbReference type="PROSITE" id="PS50995">
    <property type="entry name" value="HTH_MARR_2"/>
    <property type="match status" value="1"/>
</dbReference>
<dbReference type="PRINTS" id="PR00598">
    <property type="entry name" value="HTHMARR"/>
</dbReference>
<proteinExistence type="predicted"/>
<keyword evidence="2" id="KW-0238">DNA-binding</keyword>
<evidence type="ECO:0000259" key="4">
    <source>
        <dbReference type="PROSITE" id="PS50995"/>
    </source>
</evidence>
<dbReference type="EMBL" id="CP155573">
    <property type="protein sequence ID" value="XFO69245.1"/>
    <property type="molecule type" value="Genomic_DNA"/>
</dbReference>
<keyword evidence="3" id="KW-0804">Transcription</keyword>